<dbReference type="AlphaFoldDB" id="A0A316I760"/>
<sequence length="264" mass="28394">MPTTIARTCTTLLLSLAAFAAQAKMVHKAVEWSDGGTTFHSVLVYDDASTAKRPGLVMVPNWYGVNDAAVKKAEGIAGRDYVILVTDMYGQAVRPANNDQAQAAVKPLYADRALMRKRVNLALAQLKAQARDTPVDLARLAAIGFCFGGSAVLDLARSGADVAAVVSFHGALQTDDPALAKNIKARVLAMNGADDRGTMPDAGRFMDEMRGSKADWQFVVLGNAVHCFTETDQHSPGCAYDERAAQRSYRLMRDWLRGAFAGTP</sequence>
<accession>A0A316I760</accession>
<gene>
    <name evidence="3" type="ORF">C7456_105116</name>
</gene>
<feature type="chain" id="PRO_5016382528" evidence="1">
    <location>
        <begin position="24"/>
        <end position="264"/>
    </location>
</feature>
<dbReference type="RefSeq" id="WP_109723201.1">
    <property type="nucleotide sequence ID" value="NZ_MSZV01000012.1"/>
</dbReference>
<dbReference type="EMBL" id="QGHC01000005">
    <property type="protein sequence ID" value="PWK88585.1"/>
    <property type="molecule type" value="Genomic_DNA"/>
</dbReference>
<keyword evidence="3" id="KW-0378">Hydrolase</keyword>
<evidence type="ECO:0000259" key="2">
    <source>
        <dbReference type="Pfam" id="PF01738"/>
    </source>
</evidence>
<feature type="domain" description="Dienelactone hydrolase" evidence="2">
    <location>
        <begin position="48"/>
        <end position="257"/>
    </location>
</feature>
<dbReference type="Gene3D" id="3.40.50.1820">
    <property type="entry name" value="alpha/beta hydrolase"/>
    <property type="match status" value="1"/>
</dbReference>
<dbReference type="InterPro" id="IPR029058">
    <property type="entry name" value="AB_hydrolase_fold"/>
</dbReference>
<dbReference type="InterPro" id="IPR002925">
    <property type="entry name" value="Dienelactn_hydro"/>
</dbReference>
<reference evidence="3 4" key="1">
    <citation type="submission" date="2018-05" db="EMBL/GenBank/DDBJ databases">
        <title>Genomic Encyclopedia of Type Strains, Phase IV (KMG-IV): sequencing the most valuable type-strain genomes for metagenomic binning, comparative biology and taxonomic classification.</title>
        <authorList>
            <person name="Goeker M."/>
        </authorList>
    </citation>
    <scope>NUCLEOTIDE SEQUENCE [LARGE SCALE GENOMIC DNA]</scope>
    <source>
        <strain evidence="3 4">DSM 14263</strain>
    </source>
</reference>
<dbReference type="SUPFAM" id="SSF53474">
    <property type="entry name" value="alpha/beta-Hydrolases"/>
    <property type="match status" value="1"/>
</dbReference>
<proteinExistence type="predicted"/>
<dbReference type="InterPro" id="IPR050261">
    <property type="entry name" value="FrsA_esterase"/>
</dbReference>
<dbReference type="OrthoDB" id="9787933at2"/>
<evidence type="ECO:0000256" key="1">
    <source>
        <dbReference type="SAM" id="SignalP"/>
    </source>
</evidence>
<keyword evidence="4" id="KW-1185">Reference proteome</keyword>
<name>A0A316I760_9GAMM</name>
<evidence type="ECO:0000313" key="4">
    <source>
        <dbReference type="Proteomes" id="UP000245812"/>
    </source>
</evidence>
<dbReference type="Pfam" id="PF01738">
    <property type="entry name" value="DLH"/>
    <property type="match status" value="1"/>
</dbReference>
<keyword evidence="1" id="KW-0732">Signal</keyword>
<evidence type="ECO:0000313" key="3">
    <source>
        <dbReference type="EMBL" id="PWK88585.1"/>
    </source>
</evidence>
<dbReference type="PANTHER" id="PTHR22946">
    <property type="entry name" value="DIENELACTONE HYDROLASE DOMAIN-CONTAINING PROTEIN-RELATED"/>
    <property type="match status" value="1"/>
</dbReference>
<protein>
    <submittedName>
        <fullName evidence="3">Dienelactone hydrolase</fullName>
    </submittedName>
</protein>
<organism evidence="3 4">
    <name type="scientific">Fulvimonas soli</name>
    <dbReference type="NCBI Taxonomy" id="155197"/>
    <lineage>
        <taxon>Bacteria</taxon>
        <taxon>Pseudomonadati</taxon>
        <taxon>Pseudomonadota</taxon>
        <taxon>Gammaproteobacteria</taxon>
        <taxon>Lysobacterales</taxon>
        <taxon>Rhodanobacteraceae</taxon>
        <taxon>Fulvimonas</taxon>
    </lineage>
</organism>
<dbReference type="Proteomes" id="UP000245812">
    <property type="component" value="Unassembled WGS sequence"/>
</dbReference>
<feature type="signal peptide" evidence="1">
    <location>
        <begin position="1"/>
        <end position="23"/>
    </location>
</feature>
<dbReference type="PANTHER" id="PTHR22946:SF4">
    <property type="entry name" value="ESTERASE FRSA"/>
    <property type="match status" value="1"/>
</dbReference>
<dbReference type="GO" id="GO:0016787">
    <property type="term" value="F:hydrolase activity"/>
    <property type="evidence" value="ECO:0007669"/>
    <property type="project" value="UniProtKB-KW"/>
</dbReference>
<comment type="caution">
    <text evidence="3">The sequence shown here is derived from an EMBL/GenBank/DDBJ whole genome shotgun (WGS) entry which is preliminary data.</text>
</comment>